<proteinExistence type="inferred from homology"/>
<feature type="compositionally biased region" description="Acidic residues" evidence="2">
    <location>
        <begin position="204"/>
        <end position="217"/>
    </location>
</feature>
<feature type="compositionally biased region" description="Acidic residues" evidence="2">
    <location>
        <begin position="141"/>
        <end position="155"/>
    </location>
</feature>
<dbReference type="InterPro" id="IPR004167">
    <property type="entry name" value="PSBD"/>
</dbReference>
<dbReference type="Pfam" id="PF02817">
    <property type="entry name" value="E3_binding"/>
    <property type="match status" value="1"/>
</dbReference>
<evidence type="ECO:0000256" key="1">
    <source>
        <dbReference type="ARBA" id="ARBA00007317"/>
    </source>
</evidence>
<dbReference type="Proteomes" id="UP000886105">
    <property type="component" value="Unassembled WGS sequence"/>
</dbReference>
<dbReference type="PROSITE" id="PS51826">
    <property type="entry name" value="PSBD"/>
    <property type="match status" value="1"/>
</dbReference>
<dbReference type="EMBL" id="DRNZ01000249">
    <property type="protein sequence ID" value="HHO58311.1"/>
    <property type="molecule type" value="Genomic_DNA"/>
</dbReference>
<dbReference type="SUPFAM" id="SSF47005">
    <property type="entry name" value="Peripheral subunit-binding domain of 2-oxo acid dehydrogenase complex"/>
    <property type="match status" value="1"/>
</dbReference>
<feature type="compositionally biased region" description="Low complexity" evidence="2">
    <location>
        <begin position="168"/>
        <end position="177"/>
    </location>
</feature>
<feature type="compositionally biased region" description="Acidic residues" evidence="2">
    <location>
        <begin position="178"/>
        <end position="194"/>
    </location>
</feature>
<dbReference type="InterPro" id="IPR036625">
    <property type="entry name" value="E3-bd_dom_sf"/>
</dbReference>
<feature type="compositionally biased region" description="Low complexity" evidence="2">
    <location>
        <begin position="218"/>
        <end position="245"/>
    </location>
</feature>
<protein>
    <recommendedName>
        <fullName evidence="3">Peripheral subunit-binding (PSBD) domain-containing protein</fullName>
    </recommendedName>
</protein>
<feature type="domain" description="Peripheral subunit-binding (PSBD)" evidence="3">
    <location>
        <begin position="5"/>
        <end position="42"/>
    </location>
</feature>
<sequence length="475" mass="50730">MTEPKITPLARRLAEENGIDWHNLEGTGPDGTIVERDILAFLAKVMAGEVELPPEPSDAAPPEAVPDISQVQEVLAREGVDIGDLVPETPIEPPAAVEAAPTAEEVFVEEETFFEVDFEEEVAEAVPAPTPEPEAAPAAGLDEEGWTVVEPEPEEASPWLEPEPEEAAPPAEAPGWEEPVEAAEEPAFEWEAPEPEPAAAEEAAAVEEEPTEPEAFESVEFAEPAPEEAAAATEEAESAGAFAEAEPPEEETAEAAWPLEPEEAFAETPEPEVAEPEPQAREPEPAEPEAPAAPFPPTEPAADEAAFAADVEEEAAPEPAVVFPPAFRRAVDLAAAERARADLSAAWRREVPLELLLFRAADRALAELEVPMRPVLGRFEGEAARTLAVQPALGLRDLFDQLLAAEEGGEGLVVLVLSETPYAEVILPSQVLLTLGRAGLPEGLGLLSISGDLPTDRTRFLERVAFYLERPILLA</sequence>
<gene>
    <name evidence="4" type="ORF">ENJ85_03965</name>
</gene>
<evidence type="ECO:0000256" key="2">
    <source>
        <dbReference type="SAM" id="MobiDB-lite"/>
    </source>
</evidence>
<name>A0A7C5SS03_9DEIN</name>
<dbReference type="Gene3D" id="4.10.320.10">
    <property type="entry name" value="E3-binding domain"/>
    <property type="match status" value="1"/>
</dbReference>
<accession>A0A7C5SS03</accession>
<dbReference type="GO" id="GO:0016746">
    <property type="term" value="F:acyltransferase activity"/>
    <property type="evidence" value="ECO:0007669"/>
    <property type="project" value="InterPro"/>
</dbReference>
<evidence type="ECO:0000259" key="3">
    <source>
        <dbReference type="PROSITE" id="PS51826"/>
    </source>
</evidence>
<feature type="compositionally biased region" description="Acidic residues" evidence="2">
    <location>
        <begin position="260"/>
        <end position="275"/>
    </location>
</feature>
<comment type="caution">
    <text evidence="4">The sequence shown here is derived from an EMBL/GenBank/DDBJ whole genome shotgun (WGS) entry which is preliminary data.</text>
</comment>
<feature type="region of interest" description="Disordered" evidence="2">
    <location>
        <begin position="121"/>
        <end position="317"/>
    </location>
</feature>
<evidence type="ECO:0000313" key="4">
    <source>
        <dbReference type="EMBL" id="HHO58311.1"/>
    </source>
</evidence>
<organism evidence="4">
    <name type="scientific">Oceanithermus profundus</name>
    <dbReference type="NCBI Taxonomy" id="187137"/>
    <lineage>
        <taxon>Bacteria</taxon>
        <taxon>Thermotogati</taxon>
        <taxon>Deinococcota</taxon>
        <taxon>Deinococci</taxon>
        <taxon>Thermales</taxon>
        <taxon>Thermaceae</taxon>
        <taxon>Oceanithermus</taxon>
    </lineage>
</organism>
<reference evidence="4" key="1">
    <citation type="journal article" date="2020" name="mSystems">
        <title>Genome- and Community-Level Interaction Insights into Carbon Utilization and Element Cycling Functions of Hydrothermarchaeota in Hydrothermal Sediment.</title>
        <authorList>
            <person name="Zhou Z."/>
            <person name="Liu Y."/>
            <person name="Xu W."/>
            <person name="Pan J."/>
            <person name="Luo Z.H."/>
            <person name="Li M."/>
        </authorList>
    </citation>
    <scope>NUCLEOTIDE SEQUENCE [LARGE SCALE GENOMIC DNA]</scope>
    <source>
        <strain evidence="4">HyVt-523</strain>
    </source>
</reference>
<comment type="similarity">
    <text evidence="1">Belongs to the 2-oxoacid dehydrogenase family.</text>
</comment>
<dbReference type="AlphaFoldDB" id="A0A7C5SS03"/>